<dbReference type="PANTHER" id="PTHR42783">
    <property type="entry name" value="GLUTAMATE SYNTHASE [NADPH] SMALL CHAIN"/>
    <property type="match status" value="1"/>
</dbReference>
<name>A0A1M6BGF6_9BACT</name>
<dbReference type="EMBL" id="FQZE01000002">
    <property type="protein sequence ID" value="SHI47553.1"/>
    <property type="molecule type" value="Genomic_DNA"/>
</dbReference>
<dbReference type="InterPro" id="IPR006311">
    <property type="entry name" value="TAT_signal"/>
</dbReference>
<dbReference type="PROSITE" id="PS51318">
    <property type="entry name" value="TAT"/>
    <property type="match status" value="1"/>
</dbReference>
<dbReference type="STRING" id="1168035.SAMN05444280_102205"/>
<proteinExistence type="predicted"/>
<reference evidence="2 3" key="1">
    <citation type="submission" date="2016-11" db="EMBL/GenBank/DDBJ databases">
        <authorList>
            <person name="Jaros S."/>
            <person name="Januszkiewicz K."/>
            <person name="Wedrychowicz H."/>
        </authorList>
    </citation>
    <scope>NUCLEOTIDE SEQUENCE [LARGE SCALE GENOMIC DNA]</scope>
    <source>
        <strain evidence="2 3">DSM 27063</strain>
    </source>
</reference>
<sequence length="978" mass="109625">MSEENKYWHILEEFEPIKDERLPKGREEVTSPTSRRNFLKVLGLGTASAAFIASCKRPAEKAIPYFIKPEEITPGKAAYYASSYFNQNEFCNVLVKVRDNRPIKLEPNPKSVVTPQGTSGRVQASVLDVYNVNRYQHPQKSGESIDWETADGEIVSQLRQLANEGQPVILLTPTIISPTTKKLIGDFAETFGAEWQQYDAIPMDGFREANQRTFGVNALPEYRFDKADCIVSVGCDFLGTWLSPVEFSGQYAKRRDLFNGDGNLNKHYQIEAGMSLTGSNADVRIRAERSDYGRILAYLYNQLATQKGAPAIDVPTPPQEITTKLDEVVADLAASEGKSLVVCGDNNPDYQVIVNGINQLLGNIENTIQFERTYNHFRGSEKSLETLVNSNPGAVIIWDVNPVYNHPKSEKIKAAIEKAPLSVAISALPDETTELCQYVLPSPGYLECWDDAEYKTGVVSILQPTLHKLFDARQAQESLLAWMGDESSWLDTIKNNWASTYFPQQNEQSDTERFWVETLKKGELVLETTPESITFNPDEIGNSLNTINTENQVEGFTIELVENVNIGTGHGPLNPWLQEVPDPVTRIAWDNYASISPAVARQEDIKNGDVIQLGNLTIPAFVQPGQADKTISIAVGYGRVNGIPEKLITGVNAYPLAKVENGSRQFAVPGFTITKTGDFEQMALVQGHQSMEGRPIVRESTYDKWKEDPASGNEMHEEIKHHHTTLYKKHEYKGHKWGMAIDLNKCTGCSACVLACNTENNIPVVGKKEVRRAHEMQWIRIDRYYNGDVENPEVARQPVMCQHCDNAPCENVCPVAATNHSSEGLNQMAYNRCIGTRYCNNNCPYKVRRFNWMDYTGADAIPNNRYDPANLTMDLSRMRHNPDVTVRAKGVIEKCSFCVQRIQEKKLTAKNEGRQLEDGELQPACQQACPSDAIVFGDMNDPNSKVSKMMKDPRNYHLLEELHTLPSVGYLTKIRNKS</sequence>
<dbReference type="SUPFAM" id="SSF53706">
    <property type="entry name" value="Formate dehydrogenase/DMSO reductase, domains 1-3"/>
    <property type="match status" value="1"/>
</dbReference>
<dbReference type="AlphaFoldDB" id="A0A1M6BGF6"/>
<dbReference type="RefSeq" id="WP_073164909.1">
    <property type="nucleotide sequence ID" value="NZ_FQZE01000002.1"/>
</dbReference>
<dbReference type="OrthoDB" id="9779457at2"/>
<dbReference type="PANTHER" id="PTHR42783:SF3">
    <property type="entry name" value="GLUTAMATE SYNTHASE [NADPH] SMALL CHAIN-RELATED"/>
    <property type="match status" value="1"/>
</dbReference>
<dbReference type="SUPFAM" id="SSF54862">
    <property type="entry name" value="4Fe-4S ferredoxins"/>
    <property type="match status" value="1"/>
</dbReference>
<dbReference type="NCBIfam" id="TIGR01409">
    <property type="entry name" value="TAT_signal_seq"/>
    <property type="match status" value="1"/>
</dbReference>
<dbReference type="InterPro" id="IPR017896">
    <property type="entry name" value="4Fe4S_Fe-S-bd"/>
</dbReference>
<evidence type="ECO:0000259" key="1">
    <source>
        <dbReference type="PROSITE" id="PS51379"/>
    </source>
</evidence>
<accession>A0A1M6BGF6</accession>
<dbReference type="Pfam" id="PF12838">
    <property type="entry name" value="Fer4_7"/>
    <property type="match status" value="1"/>
</dbReference>
<dbReference type="Gene3D" id="3.30.70.20">
    <property type="match status" value="2"/>
</dbReference>
<feature type="domain" description="4Fe-4S ferredoxin-type" evidence="1">
    <location>
        <begin position="792"/>
        <end position="823"/>
    </location>
</feature>
<organism evidence="2 3">
    <name type="scientific">Tangfeifania diversioriginum</name>
    <dbReference type="NCBI Taxonomy" id="1168035"/>
    <lineage>
        <taxon>Bacteria</taxon>
        <taxon>Pseudomonadati</taxon>
        <taxon>Bacteroidota</taxon>
        <taxon>Bacteroidia</taxon>
        <taxon>Marinilabiliales</taxon>
        <taxon>Prolixibacteraceae</taxon>
        <taxon>Tangfeifania</taxon>
    </lineage>
</organism>
<dbReference type="PROSITE" id="PS51379">
    <property type="entry name" value="4FE4S_FER_2"/>
    <property type="match status" value="2"/>
</dbReference>
<gene>
    <name evidence="2" type="ORF">SAMN05444280_102205</name>
</gene>
<dbReference type="Gene3D" id="3.30.2070.10">
    <property type="entry name" value="Formate dehydrogenase/DMSO reductase"/>
    <property type="match status" value="1"/>
</dbReference>
<dbReference type="Gene3D" id="3.40.50.740">
    <property type="match status" value="1"/>
</dbReference>
<dbReference type="CDD" id="cd10551">
    <property type="entry name" value="PsrB"/>
    <property type="match status" value="1"/>
</dbReference>
<dbReference type="SUPFAM" id="SSF50692">
    <property type="entry name" value="ADC-like"/>
    <property type="match status" value="1"/>
</dbReference>
<dbReference type="Proteomes" id="UP000184050">
    <property type="component" value="Unassembled WGS sequence"/>
</dbReference>
<dbReference type="Gene3D" id="3.30.200.210">
    <property type="match status" value="1"/>
</dbReference>
<evidence type="ECO:0000313" key="2">
    <source>
        <dbReference type="EMBL" id="SHI47553.1"/>
    </source>
</evidence>
<dbReference type="InterPro" id="IPR019546">
    <property type="entry name" value="TAT_signal_bac_arc"/>
</dbReference>
<feature type="domain" description="4Fe-4S ferredoxin-type" evidence="1">
    <location>
        <begin position="737"/>
        <end position="767"/>
    </location>
</feature>
<protein>
    <submittedName>
        <fullName evidence="2">Quinol:cytochrome c oxidoreductase iron-sulfur protein</fullName>
    </submittedName>
</protein>
<keyword evidence="3" id="KW-1185">Reference proteome</keyword>
<dbReference type="InterPro" id="IPR009010">
    <property type="entry name" value="Asp_de-COase-like_dom_sf"/>
</dbReference>
<evidence type="ECO:0000313" key="3">
    <source>
        <dbReference type="Proteomes" id="UP000184050"/>
    </source>
</evidence>